<reference evidence="2" key="1">
    <citation type="submission" date="2016-10" db="EMBL/GenBank/DDBJ databases">
        <authorList>
            <person name="Varghese N."/>
            <person name="Submissions S."/>
        </authorList>
    </citation>
    <scope>NUCLEOTIDE SEQUENCE [LARGE SCALE GENOMIC DNA]</scope>
    <source>
        <strain evidence="2">DSM 25811 / CCM 8410 / LMG 26954 / E90</strain>
    </source>
</reference>
<dbReference type="Proteomes" id="UP000198757">
    <property type="component" value="Unassembled WGS sequence"/>
</dbReference>
<dbReference type="EMBL" id="FMZO01000012">
    <property type="protein sequence ID" value="SDD70430.1"/>
    <property type="molecule type" value="Genomic_DNA"/>
</dbReference>
<sequence>MREGFCGSAYQMIGIPVPSVFAAKGMGSRTLQPVKYLLKRIKICVSVSRWYLLYLHSAKAQRVSDR</sequence>
<name>A0A1G6WWW3_NIADE</name>
<protein>
    <submittedName>
        <fullName evidence="1">Uncharacterized protein</fullName>
    </submittedName>
</protein>
<accession>A0A1G6WWW3</accession>
<evidence type="ECO:0000313" key="2">
    <source>
        <dbReference type="Proteomes" id="UP000198757"/>
    </source>
</evidence>
<dbReference type="STRING" id="1285928.SAMN04487894_11258"/>
<dbReference type="AlphaFoldDB" id="A0A1G6WWW3"/>
<gene>
    <name evidence="1" type="ORF">SAMN04487894_11258</name>
</gene>
<organism evidence="1 2">
    <name type="scientific">Niabella drilacis (strain DSM 25811 / CCM 8410 / CCUG 62505 / LMG 26954 / E90)</name>
    <dbReference type="NCBI Taxonomy" id="1285928"/>
    <lineage>
        <taxon>Bacteria</taxon>
        <taxon>Pseudomonadati</taxon>
        <taxon>Bacteroidota</taxon>
        <taxon>Chitinophagia</taxon>
        <taxon>Chitinophagales</taxon>
        <taxon>Chitinophagaceae</taxon>
        <taxon>Niabella</taxon>
    </lineage>
</organism>
<keyword evidence="2" id="KW-1185">Reference proteome</keyword>
<evidence type="ECO:0000313" key="1">
    <source>
        <dbReference type="EMBL" id="SDD70430.1"/>
    </source>
</evidence>
<proteinExistence type="predicted"/>